<feature type="transmembrane region" description="Helical" evidence="1">
    <location>
        <begin position="210"/>
        <end position="236"/>
    </location>
</feature>
<protein>
    <recommendedName>
        <fullName evidence="4">Dolichyl-phosphate-mannose-protein mannosyltransferase</fullName>
    </recommendedName>
</protein>
<accession>A0A1M7CTJ1</accession>
<keyword evidence="1" id="KW-1133">Transmembrane helix</keyword>
<reference evidence="2 3" key="1">
    <citation type="submission" date="2016-11" db="EMBL/GenBank/DDBJ databases">
        <authorList>
            <person name="Jaros S."/>
            <person name="Januszkiewicz K."/>
            <person name="Wedrychowicz H."/>
        </authorList>
    </citation>
    <scope>NUCLEOTIDE SEQUENCE [LARGE SCALE GENOMIC DNA]</scope>
    <source>
        <strain evidence="2 3">DSM 16010</strain>
    </source>
</reference>
<evidence type="ECO:0008006" key="4">
    <source>
        <dbReference type="Google" id="ProtNLM"/>
    </source>
</evidence>
<dbReference type="Proteomes" id="UP000184206">
    <property type="component" value="Unassembled WGS sequence"/>
</dbReference>
<evidence type="ECO:0000256" key="1">
    <source>
        <dbReference type="SAM" id="Phobius"/>
    </source>
</evidence>
<dbReference type="AlphaFoldDB" id="A0A1M7CTJ1"/>
<feature type="transmembrane region" description="Helical" evidence="1">
    <location>
        <begin position="182"/>
        <end position="198"/>
    </location>
</feature>
<proteinExistence type="predicted"/>
<feature type="transmembrane region" description="Helical" evidence="1">
    <location>
        <begin position="371"/>
        <end position="389"/>
    </location>
</feature>
<feature type="transmembrane region" description="Helical" evidence="1">
    <location>
        <begin position="315"/>
        <end position="335"/>
    </location>
</feature>
<organism evidence="2 3">
    <name type="scientific">Lacicoccus alkaliphilus DSM 16010</name>
    <dbReference type="NCBI Taxonomy" id="1123231"/>
    <lineage>
        <taxon>Bacteria</taxon>
        <taxon>Bacillati</taxon>
        <taxon>Bacillota</taxon>
        <taxon>Bacilli</taxon>
        <taxon>Bacillales</taxon>
        <taxon>Salinicoccaceae</taxon>
        <taxon>Lacicoccus</taxon>
    </lineage>
</organism>
<evidence type="ECO:0000313" key="2">
    <source>
        <dbReference type="EMBL" id="SHL70648.1"/>
    </source>
</evidence>
<keyword evidence="3" id="KW-1185">Reference proteome</keyword>
<feature type="transmembrane region" description="Helical" evidence="1">
    <location>
        <begin position="256"/>
        <end position="277"/>
    </location>
</feature>
<feature type="transmembrane region" description="Helical" evidence="1">
    <location>
        <begin position="127"/>
        <end position="146"/>
    </location>
</feature>
<feature type="transmembrane region" description="Helical" evidence="1">
    <location>
        <begin position="341"/>
        <end position="359"/>
    </location>
</feature>
<dbReference type="RefSeq" id="WP_072708659.1">
    <property type="nucleotide sequence ID" value="NZ_FRCF01000002.1"/>
</dbReference>
<keyword evidence="1" id="KW-0472">Membrane</keyword>
<feature type="transmembrane region" description="Helical" evidence="1">
    <location>
        <begin position="395"/>
        <end position="414"/>
    </location>
</feature>
<evidence type="ECO:0000313" key="3">
    <source>
        <dbReference type="Proteomes" id="UP000184206"/>
    </source>
</evidence>
<dbReference type="STRING" id="1123231.SAMN02745189_00890"/>
<name>A0A1M7CTJ1_9BACL</name>
<keyword evidence="1" id="KW-0812">Transmembrane</keyword>
<dbReference type="OrthoDB" id="5787206at2"/>
<sequence length="419" mass="47847">MIIIWLVTILYIISGYLFQYYITDTLHLTFTFIIFTAITLFFILVIKYTAFAAIIYTSFLIRLAMMLVDRREGGTIIPHSGEDTENFYETGVAVSQDLTLLGMDIYGGFYSKFLGVLFHLYGDDRLFAQFLNIIITLTAILIVIHIFRMLGISDKVQFYLVLLLSFFPHSLIFSSILMRESLISITVVLSLYFFVRWYKDRSRPSALLSVIFVLLGASFHTGVVGLLIGYLFGFIFYRHSTRRFQFSVESLVPFSIFAVVMTYVLVFPDVISGLPLFNKVDQVFNDDAGLYETVASGSGNTVYLQGLQVNNLFQLVLLSPVKIIYFIASPMPWSINNLNELISLALDSSFYIFALIIFIKNIHIVRERPLAAILLLSLLAGWFIFGLAINNAGTALRHRFKFFYIIVVILGVLWDQRKK</sequence>
<gene>
    <name evidence="2" type="ORF">SAMN02745189_00890</name>
</gene>
<dbReference type="EMBL" id="FRCF01000002">
    <property type="protein sequence ID" value="SHL70648.1"/>
    <property type="molecule type" value="Genomic_DNA"/>
</dbReference>
<feature type="transmembrane region" description="Helical" evidence="1">
    <location>
        <begin position="5"/>
        <end position="22"/>
    </location>
</feature>
<feature type="transmembrane region" description="Helical" evidence="1">
    <location>
        <begin position="28"/>
        <end position="61"/>
    </location>
</feature>